<sequence length="74" mass="8469">MAVDRFQVRVVLVFGEQAQLETPWSTRETPVWVPASDIAQQAELPVNELPGRLFWVTRDDNGLSGFRLVFDPRL</sequence>
<dbReference type="AlphaFoldDB" id="A0A6G9YTZ9"/>
<protein>
    <submittedName>
        <fullName evidence="1">Uncharacterized protein</fullName>
    </submittedName>
</protein>
<gene>
    <name evidence="1" type="ORF">F5544_44085</name>
</gene>
<reference evidence="1 2" key="1">
    <citation type="journal article" date="2019" name="ACS Chem. Biol.">
        <title>Identification and Mobilization of a Cryptic Antibiotic Biosynthesis Gene Locus from a Human-Pathogenic Nocardia Isolate.</title>
        <authorList>
            <person name="Herisse M."/>
            <person name="Ishida K."/>
            <person name="Porter J.L."/>
            <person name="Howden B."/>
            <person name="Hertweck C."/>
            <person name="Stinear T.P."/>
            <person name="Pidot S.J."/>
        </authorList>
    </citation>
    <scope>NUCLEOTIDE SEQUENCE [LARGE SCALE GENOMIC DNA]</scope>
    <source>
        <strain evidence="1 2">AUSMDU00012717</strain>
    </source>
</reference>
<accession>A0A6G9YTZ9</accession>
<evidence type="ECO:0000313" key="1">
    <source>
        <dbReference type="EMBL" id="QIS16620.1"/>
    </source>
</evidence>
<dbReference type="EMBL" id="CP046172">
    <property type="protein sequence ID" value="QIS16620.1"/>
    <property type="molecule type" value="Genomic_DNA"/>
</dbReference>
<organism evidence="1 2">
    <name type="scientific">Nocardia arthritidis</name>
    <dbReference type="NCBI Taxonomy" id="228602"/>
    <lineage>
        <taxon>Bacteria</taxon>
        <taxon>Bacillati</taxon>
        <taxon>Actinomycetota</taxon>
        <taxon>Actinomycetes</taxon>
        <taxon>Mycobacteriales</taxon>
        <taxon>Nocardiaceae</taxon>
        <taxon>Nocardia</taxon>
    </lineage>
</organism>
<name>A0A6G9YTZ9_9NOCA</name>
<dbReference type="Proteomes" id="UP000503540">
    <property type="component" value="Chromosome"/>
</dbReference>
<dbReference type="RefSeq" id="WP_167478671.1">
    <property type="nucleotide sequence ID" value="NZ_CP046172.1"/>
</dbReference>
<evidence type="ECO:0000313" key="2">
    <source>
        <dbReference type="Proteomes" id="UP000503540"/>
    </source>
</evidence>
<dbReference type="KEGG" id="nah:F5544_44085"/>
<proteinExistence type="predicted"/>
<keyword evidence="2" id="KW-1185">Reference proteome</keyword>